<dbReference type="Gene3D" id="1.10.10.10">
    <property type="entry name" value="Winged helix-like DNA-binding domain superfamily/Winged helix DNA-binding domain"/>
    <property type="match status" value="1"/>
</dbReference>
<dbReference type="Proteomes" id="UP000292003">
    <property type="component" value="Unassembled WGS sequence"/>
</dbReference>
<dbReference type="OrthoDB" id="3237509at2"/>
<gene>
    <name evidence="2" type="ORF">EWH70_20060</name>
</gene>
<dbReference type="InterPro" id="IPR036390">
    <property type="entry name" value="WH_DNA-bd_sf"/>
</dbReference>
<dbReference type="EMBL" id="SFCC01000010">
    <property type="protein sequence ID" value="RZQ61914.1"/>
    <property type="molecule type" value="Genomic_DNA"/>
</dbReference>
<name>A0A4Q7J7B4_9PSEU</name>
<accession>A0A4Q7J7B4</accession>
<dbReference type="SMART" id="SM00347">
    <property type="entry name" value="HTH_MARR"/>
    <property type="match status" value="1"/>
</dbReference>
<organism evidence="2 3">
    <name type="scientific">Amycolatopsis suaedae</name>
    <dbReference type="NCBI Taxonomy" id="2510978"/>
    <lineage>
        <taxon>Bacteria</taxon>
        <taxon>Bacillati</taxon>
        <taxon>Actinomycetota</taxon>
        <taxon>Actinomycetes</taxon>
        <taxon>Pseudonocardiales</taxon>
        <taxon>Pseudonocardiaceae</taxon>
        <taxon>Amycolatopsis</taxon>
    </lineage>
</organism>
<dbReference type="PROSITE" id="PS50995">
    <property type="entry name" value="HTH_MARR_2"/>
    <property type="match status" value="1"/>
</dbReference>
<evidence type="ECO:0000259" key="1">
    <source>
        <dbReference type="PROSITE" id="PS50995"/>
    </source>
</evidence>
<dbReference type="RefSeq" id="WP_130477007.1">
    <property type="nucleotide sequence ID" value="NZ_SFCC01000010.1"/>
</dbReference>
<evidence type="ECO:0000313" key="3">
    <source>
        <dbReference type="Proteomes" id="UP000292003"/>
    </source>
</evidence>
<dbReference type="PANTHER" id="PTHR33164:SF104">
    <property type="entry name" value="TRANSCRIPTIONAL REGULATORY PROTEIN"/>
    <property type="match status" value="1"/>
</dbReference>
<dbReference type="InterPro" id="IPR000835">
    <property type="entry name" value="HTH_MarR-typ"/>
</dbReference>
<dbReference type="GO" id="GO:0006950">
    <property type="term" value="P:response to stress"/>
    <property type="evidence" value="ECO:0007669"/>
    <property type="project" value="TreeGrafter"/>
</dbReference>
<feature type="domain" description="HTH marR-type" evidence="1">
    <location>
        <begin position="29"/>
        <end position="164"/>
    </location>
</feature>
<dbReference type="AlphaFoldDB" id="A0A4Q7J7B4"/>
<comment type="caution">
    <text evidence="2">The sequence shown here is derived from an EMBL/GenBank/DDBJ whole genome shotgun (WGS) entry which is preliminary data.</text>
</comment>
<dbReference type="Pfam" id="PF12802">
    <property type="entry name" value="MarR_2"/>
    <property type="match status" value="1"/>
</dbReference>
<dbReference type="InterPro" id="IPR039422">
    <property type="entry name" value="MarR/SlyA-like"/>
</dbReference>
<protein>
    <submittedName>
        <fullName evidence="2">MarR family transcriptional regulator</fullName>
    </submittedName>
</protein>
<dbReference type="PANTHER" id="PTHR33164">
    <property type="entry name" value="TRANSCRIPTIONAL REGULATOR, MARR FAMILY"/>
    <property type="match status" value="1"/>
</dbReference>
<proteinExistence type="predicted"/>
<dbReference type="InterPro" id="IPR036388">
    <property type="entry name" value="WH-like_DNA-bd_sf"/>
</dbReference>
<evidence type="ECO:0000313" key="2">
    <source>
        <dbReference type="EMBL" id="RZQ61914.1"/>
    </source>
</evidence>
<sequence length="183" mass="19733">MSRELDPDDHVDAIALAWQRERPGTPVDGIGIITRLWHAAKLVGDDRRRVLADAGADTATLDLLGALRRAGPPYTLTTRELADRAVVSPGAISQRVARAERAGLVVRAPDESRARAVAVTMTEAGHATVERLVDRVLGREAELVATLDPEQRDALASLLAALIDGLHRKLGEHRYTHVGGEPL</sequence>
<reference evidence="2 3" key="1">
    <citation type="submission" date="2019-02" db="EMBL/GenBank/DDBJ databases">
        <title>Draft genome sequence of Amycolatopsis sp. 8-3EHSu isolated from roots of Suaeda maritima.</title>
        <authorList>
            <person name="Duangmal K."/>
            <person name="Chantavorakit T."/>
        </authorList>
    </citation>
    <scope>NUCLEOTIDE SEQUENCE [LARGE SCALE GENOMIC DNA]</scope>
    <source>
        <strain evidence="2 3">8-3EHSu</strain>
    </source>
</reference>
<dbReference type="SUPFAM" id="SSF46785">
    <property type="entry name" value="Winged helix' DNA-binding domain"/>
    <property type="match status" value="1"/>
</dbReference>
<keyword evidence="3" id="KW-1185">Reference proteome</keyword>
<dbReference type="GO" id="GO:0003700">
    <property type="term" value="F:DNA-binding transcription factor activity"/>
    <property type="evidence" value="ECO:0007669"/>
    <property type="project" value="InterPro"/>
</dbReference>